<dbReference type="AlphaFoldDB" id="A0A921ZVH3"/>
<name>A0A921ZVH3_MANSE</name>
<evidence type="ECO:0000313" key="1">
    <source>
        <dbReference type="EMBL" id="KAG6463727.1"/>
    </source>
</evidence>
<keyword evidence="2" id="KW-1185">Reference proteome</keyword>
<accession>A0A921ZVH3</accession>
<protein>
    <submittedName>
        <fullName evidence="1">Uncharacterized protein</fullName>
    </submittedName>
</protein>
<gene>
    <name evidence="1" type="ORF">O3G_MSEX014047</name>
</gene>
<reference evidence="1" key="1">
    <citation type="journal article" date="2016" name="Insect Biochem. Mol. Biol.">
        <title>Multifaceted biological insights from a draft genome sequence of the tobacco hornworm moth, Manduca sexta.</title>
        <authorList>
            <person name="Kanost M.R."/>
            <person name="Arrese E.L."/>
            <person name="Cao X."/>
            <person name="Chen Y.R."/>
            <person name="Chellapilla S."/>
            <person name="Goldsmith M.R."/>
            <person name="Grosse-Wilde E."/>
            <person name="Heckel D.G."/>
            <person name="Herndon N."/>
            <person name="Jiang H."/>
            <person name="Papanicolaou A."/>
            <person name="Qu J."/>
            <person name="Soulages J.L."/>
            <person name="Vogel H."/>
            <person name="Walters J."/>
            <person name="Waterhouse R.M."/>
            <person name="Ahn S.J."/>
            <person name="Almeida F.C."/>
            <person name="An C."/>
            <person name="Aqrawi P."/>
            <person name="Bretschneider A."/>
            <person name="Bryant W.B."/>
            <person name="Bucks S."/>
            <person name="Chao H."/>
            <person name="Chevignon G."/>
            <person name="Christen J.M."/>
            <person name="Clarke D.F."/>
            <person name="Dittmer N.T."/>
            <person name="Ferguson L.C.F."/>
            <person name="Garavelou S."/>
            <person name="Gordon K.H.J."/>
            <person name="Gunaratna R.T."/>
            <person name="Han Y."/>
            <person name="Hauser F."/>
            <person name="He Y."/>
            <person name="Heidel-Fischer H."/>
            <person name="Hirsh A."/>
            <person name="Hu Y."/>
            <person name="Jiang H."/>
            <person name="Kalra D."/>
            <person name="Klinner C."/>
            <person name="Konig C."/>
            <person name="Kovar C."/>
            <person name="Kroll A.R."/>
            <person name="Kuwar S.S."/>
            <person name="Lee S.L."/>
            <person name="Lehman R."/>
            <person name="Li K."/>
            <person name="Li Z."/>
            <person name="Liang H."/>
            <person name="Lovelace S."/>
            <person name="Lu Z."/>
            <person name="Mansfield J.H."/>
            <person name="McCulloch K.J."/>
            <person name="Mathew T."/>
            <person name="Morton B."/>
            <person name="Muzny D.M."/>
            <person name="Neunemann D."/>
            <person name="Ongeri F."/>
            <person name="Pauchet Y."/>
            <person name="Pu L.L."/>
            <person name="Pyrousis I."/>
            <person name="Rao X.J."/>
            <person name="Redding A."/>
            <person name="Roesel C."/>
            <person name="Sanchez-Gracia A."/>
            <person name="Schaack S."/>
            <person name="Shukla A."/>
            <person name="Tetreau G."/>
            <person name="Wang Y."/>
            <person name="Xiong G.H."/>
            <person name="Traut W."/>
            <person name="Walsh T.K."/>
            <person name="Worley K.C."/>
            <person name="Wu D."/>
            <person name="Wu W."/>
            <person name="Wu Y.Q."/>
            <person name="Zhang X."/>
            <person name="Zou Z."/>
            <person name="Zucker H."/>
            <person name="Briscoe A.D."/>
            <person name="Burmester T."/>
            <person name="Clem R.J."/>
            <person name="Feyereisen R."/>
            <person name="Grimmelikhuijzen C.J.P."/>
            <person name="Hamodrakas S.J."/>
            <person name="Hansson B.S."/>
            <person name="Huguet E."/>
            <person name="Jermiin L.S."/>
            <person name="Lan Q."/>
            <person name="Lehman H.K."/>
            <person name="Lorenzen M."/>
            <person name="Merzendorfer H."/>
            <person name="Michalopoulos I."/>
            <person name="Morton D.B."/>
            <person name="Muthukrishnan S."/>
            <person name="Oakeshott J.G."/>
            <person name="Palmer W."/>
            <person name="Park Y."/>
            <person name="Passarelli A.L."/>
            <person name="Rozas J."/>
            <person name="Schwartz L.M."/>
            <person name="Smith W."/>
            <person name="Southgate A."/>
            <person name="Vilcinskas A."/>
            <person name="Vogt R."/>
            <person name="Wang P."/>
            <person name="Werren J."/>
            <person name="Yu X.Q."/>
            <person name="Zhou J.J."/>
            <person name="Brown S.J."/>
            <person name="Scherer S.E."/>
            <person name="Richards S."/>
            <person name="Blissard G.W."/>
        </authorList>
    </citation>
    <scope>NUCLEOTIDE SEQUENCE</scope>
</reference>
<evidence type="ECO:0000313" key="2">
    <source>
        <dbReference type="Proteomes" id="UP000791440"/>
    </source>
</evidence>
<dbReference type="Proteomes" id="UP000791440">
    <property type="component" value="Unassembled WGS sequence"/>
</dbReference>
<reference evidence="1" key="2">
    <citation type="submission" date="2020-12" db="EMBL/GenBank/DDBJ databases">
        <authorList>
            <person name="Kanost M."/>
        </authorList>
    </citation>
    <scope>NUCLEOTIDE SEQUENCE</scope>
</reference>
<dbReference type="EMBL" id="JH669026">
    <property type="protein sequence ID" value="KAG6463727.1"/>
    <property type="molecule type" value="Genomic_DNA"/>
</dbReference>
<organism evidence="1 2">
    <name type="scientific">Manduca sexta</name>
    <name type="common">Tobacco hawkmoth</name>
    <name type="synonym">Tobacco hornworm</name>
    <dbReference type="NCBI Taxonomy" id="7130"/>
    <lineage>
        <taxon>Eukaryota</taxon>
        <taxon>Metazoa</taxon>
        <taxon>Ecdysozoa</taxon>
        <taxon>Arthropoda</taxon>
        <taxon>Hexapoda</taxon>
        <taxon>Insecta</taxon>
        <taxon>Pterygota</taxon>
        <taxon>Neoptera</taxon>
        <taxon>Endopterygota</taxon>
        <taxon>Lepidoptera</taxon>
        <taxon>Glossata</taxon>
        <taxon>Ditrysia</taxon>
        <taxon>Bombycoidea</taxon>
        <taxon>Sphingidae</taxon>
        <taxon>Sphinginae</taxon>
        <taxon>Sphingini</taxon>
        <taxon>Manduca</taxon>
    </lineage>
</organism>
<sequence length="210" mass="24170">MQRWNPLNANEKFISKSPATLDLALAKPEDEQQFYTASVHFLTERLRERSQSPRTKSNEKSQSCCCLTGVPFATLQTRLDKKNPLNIVPDSESIAPSLSMHQILPFPKSNRDSFFTRLRNTFRKYRRTANISESNVPDESDTSKYISNFKFPWCERVGRSHHSSDLLRISEENSAENMKVNMKRVESTSMSDELHKIPTNTSYTQIASFV</sequence>
<proteinExistence type="predicted"/>
<comment type="caution">
    <text evidence="1">The sequence shown here is derived from an EMBL/GenBank/DDBJ whole genome shotgun (WGS) entry which is preliminary data.</text>
</comment>